<evidence type="ECO:0000256" key="8">
    <source>
        <dbReference type="ARBA" id="ARBA00023180"/>
    </source>
</evidence>
<evidence type="ECO:0000256" key="17">
    <source>
        <dbReference type="SAM" id="MobiDB-lite"/>
    </source>
</evidence>
<feature type="compositionally biased region" description="Low complexity" evidence="17">
    <location>
        <begin position="19"/>
        <end position="34"/>
    </location>
</feature>
<proteinExistence type="inferred from homology"/>
<dbReference type="Gene3D" id="2.160.20.10">
    <property type="entry name" value="Single-stranded right-handed beta-helix, Pectin lyase-like"/>
    <property type="match status" value="1"/>
</dbReference>
<feature type="active site" evidence="15">
    <location>
        <position position="286"/>
    </location>
</feature>
<dbReference type="GO" id="GO:0047911">
    <property type="term" value="F:galacturan 1,4-alpha-galacturonidase activity"/>
    <property type="evidence" value="ECO:0007669"/>
    <property type="project" value="UniProtKB-EC"/>
</dbReference>
<keyword evidence="5" id="KW-0677">Repeat</keyword>
<feature type="compositionally biased region" description="Polar residues" evidence="17">
    <location>
        <begin position="35"/>
        <end position="45"/>
    </location>
</feature>
<comment type="catalytic activity">
    <reaction evidence="14">
        <text>[(1-&gt;4)-alpha-D-galacturonosyl](n) + H2O = alpha-D-galacturonate + [(1-&gt;4)-alpha-D-galacturonosyl](n-1)</text>
        <dbReference type="Rhea" id="RHEA:14117"/>
        <dbReference type="Rhea" id="RHEA-COMP:14570"/>
        <dbReference type="Rhea" id="RHEA-COMP:14572"/>
        <dbReference type="ChEBI" id="CHEBI:15377"/>
        <dbReference type="ChEBI" id="CHEBI:58658"/>
        <dbReference type="ChEBI" id="CHEBI:140523"/>
        <dbReference type="EC" id="3.2.1.67"/>
    </reaction>
</comment>
<dbReference type="InterPro" id="IPR012334">
    <property type="entry name" value="Pectin_lyas_fold"/>
</dbReference>
<dbReference type="STRING" id="105984.A0A427YAY2"/>
<dbReference type="InterPro" id="IPR011050">
    <property type="entry name" value="Pectin_lyase_fold/virulence"/>
</dbReference>
<feature type="signal peptide" evidence="18">
    <location>
        <begin position="1"/>
        <end position="17"/>
    </location>
</feature>
<dbReference type="FunFam" id="2.160.20.10:FF:000027">
    <property type="entry name" value="Probable exopolygalacturonase X"/>
    <property type="match status" value="1"/>
</dbReference>
<dbReference type="PANTHER" id="PTHR31736">
    <property type="match status" value="1"/>
</dbReference>
<reference evidence="19 20" key="1">
    <citation type="submission" date="2018-11" db="EMBL/GenBank/DDBJ databases">
        <title>Genome sequence of Apiotrichum porosum DSM 27194.</title>
        <authorList>
            <person name="Aliyu H."/>
            <person name="Gorte O."/>
            <person name="Ochsenreither K."/>
        </authorList>
    </citation>
    <scope>NUCLEOTIDE SEQUENCE [LARGE SCALE GENOMIC DNA]</scope>
    <source>
        <strain evidence="19 20">DSM 27194</strain>
    </source>
</reference>
<keyword evidence="4 18" id="KW-0732">Signal</keyword>
<evidence type="ECO:0000256" key="3">
    <source>
        <dbReference type="ARBA" id="ARBA00022525"/>
    </source>
</evidence>
<keyword evidence="8" id="KW-0325">Glycoprotein</keyword>
<evidence type="ECO:0000256" key="9">
    <source>
        <dbReference type="ARBA" id="ARBA00023295"/>
    </source>
</evidence>
<evidence type="ECO:0000256" key="2">
    <source>
        <dbReference type="ARBA" id="ARBA00008834"/>
    </source>
</evidence>
<evidence type="ECO:0000256" key="1">
    <source>
        <dbReference type="ARBA" id="ARBA00004613"/>
    </source>
</evidence>
<dbReference type="EMBL" id="RSCE01000001">
    <property type="protein sequence ID" value="RSH88236.1"/>
    <property type="molecule type" value="Genomic_DNA"/>
</dbReference>
<dbReference type="GO" id="GO:0005576">
    <property type="term" value="C:extracellular region"/>
    <property type="evidence" value="ECO:0007669"/>
    <property type="project" value="UniProtKB-SubCell"/>
</dbReference>
<dbReference type="RefSeq" id="XP_028480444.1">
    <property type="nucleotide sequence ID" value="XM_028616587.1"/>
</dbReference>
<evidence type="ECO:0000256" key="6">
    <source>
        <dbReference type="ARBA" id="ARBA00022801"/>
    </source>
</evidence>
<feature type="chain" id="PRO_5019348025" description="galacturonan 1,4-alpha-galacturonidase" evidence="18">
    <location>
        <begin position="18"/>
        <end position="454"/>
    </location>
</feature>
<organism evidence="19 20">
    <name type="scientific">Apiotrichum porosum</name>
    <dbReference type="NCBI Taxonomy" id="105984"/>
    <lineage>
        <taxon>Eukaryota</taxon>
        <taxon>Fungi</taxon>
        <taxon>Dikarya</taxon>
        <taxon>Basidiomycota</taxon>
        <taxon>Agaricomycotina</taxon>
        <taxon>Tremellomycetes</taxon>
        <taxon>Trichosporonales</taxon>
        <taxon>Trichosporonaceae</taxon>
        <taxon>Apiotrichum</taxon>
    </lineage>
</organism>
<evidence type="ECO:0000256" key="15">
    <source>
        <dbReference type="PROSITE-ProRule" id="PRU10052"/>
    </source>
</evidence>
<comment type="caution">
    <text evidence="19">The sequence shown here is derived from an EMBL/GenBank/DDBJ whole genome shotgun (WGS) entry which is preliminary data.</text>
</comment>
<dbReference type="GO" id="GO:0004650">
    <property type="term" value="F:polygalacturonase activity"/>
    <property type="evidence" value="ECO:0007669"/>
    <property type="project" value="InterPro"/>
</dbReference>
<evidence type="ECO:0000256" key="10">
    <source>
        <dbReference type="ARBA" id="ARBA00023316"/>
    </source>
</evidence>
<dbReference type="SMART" id="SM00710">
    <property type="entry name" value="PbH1"/>
    <property type="match status" value="6"/>
</dbReference>
<gene>
    <name evidence="19" type="ORF">EHS24_000767</name>
</gene>
<comment type="similarity">
    <text evidence="2 16">Belongs to the glycosyl hydrolase 28 family.</text>
</comment>
<dbReference type="PROSITE" id="PS00502">
    <property type="entry name" value="POLYGALACTURONASE"/>
    <property type="match status" value="1"/>
</dbReference>
<dbReference type="GO" id="GO:0045490">
    <property type="term" value="P:pectin catabolic process"/>
    <property type="evidence" value="ECO:0007669"/>
    <property type="project" value="UniProtKB-ARBA"/>
</dbReference>
<keyword evidence="3" id="KW-0964">Secreted</keyword>
<comment type="subcellular location">
    <subcellularLocation>
        <location evidence="1">Secreted</location>
    </subcellularLocation>
</comment>
<dbReference type="InterPro" id="IPR000743">
    <property type="entry name" value="Glyco_hydro_28"/>
</dbReference>
<dbReference type="OrthoDB" id="187139at2759"/>
<dbReference type="InterPro" id="IPR006626">
    <property type="entry name" value="PbH1"/>
</dbReference>
<keyword evidence="7" id="KW-1015">Disulfide bond</keyword>
<accession>A0A427YAY2</accession>
<keyword evidence="10" id="KW-0961">Cell wall biogenesis/degradation</keyword>
<keyword evidence="9 16" id="KW-0326">Glycosidase</keyword>
<dbReference type="SUPFAM" id="SSF51126">
    <property type="entry name" value="Pectin lyase-like"/>
    <property type="match status" value="1"/>
</dbReference>
<keyword evidence="20" id="KW-1185">Reference proteome</keyword>
<evidence type="ECO:0000313" key="19">
    <source>
        <dbReference type="EMBL" id="RSH88236.1"/>
    </source>
</evidence>
<dbReference type="PANTHER" id="PTHR31736:SF14">
    <property type="entry name" value="EXOPOLYGALACTURONASE X-1-RELATED"/>
    <property type="match status" value="1"/>
</dbReference>
<dbReference type="Proteomes" id="UP000279236">
    <property type="component" value="Unassembled WGS sequence"/>
</dbReference>
<name>A0A427YAY2_9TREE</name>
<keyword evidence="6 16" id="KW-0378">Hydrolase</keyword>
<protein>
    <recommendedName>
        <fullName evidence="11">galacturonan 1,4-alpha-galacturonidase</fullName>
        <ecNumber evidence="11">3.2.1.67</ecNumber>
    </recommendedName>
    <alternativeName>
        <fullName evidence="13">Galacturan 1,4-alpha-galacturonidase</fullName>
    </alternativeName>
    <alternativeName>
        <fullName evidence="12">Poly(1,4-alpha-D-galacturonide)galacturonohydrolase</fullName>
    </alternativeName>
</protein>
<dbReference type="Pfam" id="PF00295">
    <property type="entry name" value="Glyco_hydro_28"/>
    <property type="match status" value="1"/>
</dbReference>
<feature type="region of interest" description="Disordered" evidence="17">
    <location>
        <begin position="19"/>
        <end position="72"/>
    </location>
</feature>
<evidence type="ECO:0000256" key="18">
    <source>
        <dbReference type="SAM" id="SignalP"/>
    </source>
</evidence>
<evidence type="ECO:0000256" key="7">
    <source>
        <dbReference type="ARBA" id="ARBA00023157"/>
    </source>
</evidence>
<dbReference type="EC" id="3.2.1.67" evidence="11"/>
<evidence type="ECO:0000256" key="13">
    <source>
        <dbReference type="ARBA" id="ARBA00043142"/>
    </source>
</evidence>
<evidence type="ECO:0000256" key="5">
    <source>
        <dbReference type="ARBA" id="ARBA00022737"/>
    </source>
</evidence>
<dbReference type="GeneID" id="39585310"/>
<evidence type="ECO:0000256" key="4">
    <source>
        <dbReference type="ARBA" id="ARBA00022729"/>
    </source>
</evidence>
<evidence type="ECO:0000256" key="16">
    <source>
        <dbReference type="RuleBase" id="RU361169"/>
    </source>
</evidence>
<evidence type="ECO:0000256" key="11">
    <source>
        <dbReference type="ARBA" id="ARBA00038933"/>
    </source>
</evidence>
<dbReference type="AlphaFoldDB" id="A0A427YAY2"/>
<evidence type="ECO:0000256" key="14">
    <source>
        <dbReference type="ARBA" id="ARBA00048766"/>
    </source>
</evidence>
<sequence>MKASLLSALALLGAVAAIPNPGTGNNGKGNNKTPHTPNSHASNRPNVHAHPHQCKKPSPNPPNRNGKTCTVQTYGDGSDDSALVMSALQKCNSGGHVIFAANTTYTIGTALDLTFLKHIDLDLQGKIQFTNDTDYWQANGFDFVFQNVTTFFKMGGDDVFMYGGGTIDGNGQVWYDLYAKDIYIKRPVLMGYDGLTNSIISNIVLRYSPMYYHFMANSSNVLFDNNDISGFSASKNVAKNTDGWDTYRSSNIVIQNSVINNGDDCVSFKPNSTDMVVQGLHCNGSHGISVGSLGQYVGQFDIVENILVSDINMYNASDAARIKVWPNSPSALSGDLQGGGGSGRVNNVTYQNIYSENVDYAIEITQCYGQKNLTLCTEFPSPLTIENITFRNFTGTTSKKYEPYMATLECSSSTVCNGITATDINVLTPKGSHQATCLNMDETTLDVTCVDVKV</sequence>
<evidence type="ECO:0000313" key="20">
    <source>
        <dbReference type="Proteomes" id="UP000279236"/>
    </source>
</evidence>
<dbReference type="GO" id="GO:0071555">
    <property type="term" value="P:cell wall organization"/>
    <property type="evidence" value="ECO:0007669"/>
    <property type="project" value="UniProtKB-KW"/>
</dbReference>
<evidence type="ECO:0000256" key="12">
    <source>
        <dbReference type="ARBA" id="ARBA00041604"/>
    </source>
</evidence>
<feature type="compositionally biased region" description="Polar residues" evidence="17">
    <location>
        <begin position="63"/>
        <end position="72"/>
    </location>
</feature>